<dbReference type="Pfam" id="PF04932">
    <property type="entry name" value="Wzy_C"/>
    <property type="match status" value="1"/>
</dbReference>
<dbReference type="PANTHER" id="PTHR37422">
    <property type="entry name" value="TEICHURONIC ACID BIOSYNTHESIS PROTEIN TUAE"/>
    <property type="match status" value="1"/>
</dbReference>
<feature type="transmembrane region" description="Helical" evidence="5">
    <location>
        <begin position="380"/>
        <end position="396"/>
    </location>
</feature>
<keyword evidence="3 5" id="KW-1133">Transmembrane helix</keyword>
<proteinExistence type="predicted"/>
<evidence type="ECO:0000256" key="2">
    <source>
        <dbReference type="ARBA" id="ARBA00022692"/>
    </source>
</evidence>
<keyword evidence="8" id="KW-1185">Reference proteome</keyword>
<feature type="transmembrane region" description="Helical" evidence="5">
    <location>
        <begin position="247"/>
        <end position="266"/>
    </location>
</feature>
<feature type="transmembrane region" description="Helical" evidence="5">
    <location>
        <begin position="408"/>
        <end position="426"/>
    </location>
</feature>
<feature type="transmembrane region" description="Helical" evidence="5">
    <location>
        <begin position="20"/>
        <end position="48"/>
    </location>
</feature>
<comment type="subcellular location">
    <subcellularLocation>
        <location evidence="1">Membrane</location>
        <topology evidence="1">Multi-pass membrane protein</topology>
    </subcellularLocation>
</comment>
<keyword evidence="7" id="KW-0436">Ligase</keyword>
<accession>A0ABX1IBI3</accession>
<comment type="caution">
    <text evidence="7">The sequence shown here is derived from an EMBL/GenBank/DDBJ whole genome shotgun (WGS) entry which is preliminary data.</text>
</comment>
<feature type="transmembrane region" description="Helical" evidence="5">
    <location>
        <begin position="60"/>
        <end position="79"/>
    </location>
</feature>
<dbReference type="RefSeq" id="WP_168670994.1">
    <property type="nucleotide sequence ID" value="NZ_JAAXKX010000033.1"/>
</dbReference>
<feature type="transmembrane region" description="Helical" evidence="5">
    <location>
        <begin position="217"/>
        <end position="235"/>
    </location>
</feature>
<name>A0ABX1IBI3_9GAMM</name>
<keyword evidence="4 5" id="KW-0472">Membrane</keyword>
<evidence type="ECO:0000256" key="1">
    <source>
        <dbReference type="ARBA" id="ARBA00004141"/>
    </source>
</evidence>
<dbReference type="Proteomes" id="UP000740754">
    <property type="component" value="Unassembled WGS sequence"/>
</dbReference>
<dbReference type="GO" id="GO:0016874">
    <property type="term" value="F:ligase activity"/>
    <property type="evidence" value="ECO:0007669"/>
    <property type="project" value="UniProtKB-KW"/>
</dbReference>
<dbReference type="InterPro" id="IPR007016">
    <property type="entry name" value="O-antigen_ligase-rel_domated"/>
</dbReference>
<evidence type="ECO:0000313" key="7">
    <source>
        <dbReference type="EMBL" id="NKN34623.1"/>
    </source>
</evidence>
<evidence type="ECO:0000313" key="8">
    <source>
        <dbReference type="Proteomes" id="UP000740754"/>
    </source>
</evidence>
<sequence>MPNPTLIVTRAALAERAGVALLYVLAASAFLSTALASAAMLGLALSFIIAPPPLRPPWRWSPATLAVVALCLVVVVRAASASLDASAPAGLLWEAAFDWCKLLLFIPFAHFLAGDHARAQRLLGLALGGLALGMLWRLDWGLLTHHPGAFLGERDQYGFTAIATGLYTGSALLGLVLMRERLFAWAPRPLARWSLALAWGLLLALFALGFLQSQSRGSWVAWLPALLLGLVLAAPRRTRLDGRVLRRALWVAVLAAVVLVLVALQADDLLWRMREDLAWISGAREGTAASSLGQRWSAQLVGLSLWLDHPWFGWGPGLSQWLMDLSGDPGVRDAAGVALRHLHNTYLEVLVQFGVVGLLGCALLTLALLTALWRGCAGDRVLRALLIALWCYLLLWELTNYRMVRHDWLMYWILLAGASHGLGGRLSRAD</sequence>
<dbReference type="PANTHER" id="PTHR37422:SF13">
    <property type="entry name" value="LIPOPOLYSACCHARIDE BIOSYNTHESIS PROTEIN PA4999-RELATED"/>
    <property type="match status" value="1"/>
</dbReference>
<feature type="transmembrane region" description="Helical" evidence="5">
    <location>
        <begin position="349"/>
        <end position="373"/>
    </location>
</feature>
<keyword evidence="2 5" id="KW-0812">Transmembrane</keyword>
<evidence type="ECO:0000256" key="4">
    <source>
        <dbReference type="ARBA" id="ARBA00023136"/>
    </source>
</evidence>
<reference evidence="7 8" key="1">
    <citation type="submission" date="2020-04" db="EMBL/GenBank/DDBJ databases">
        <title>Draft Whole-Genome sequence of Marichromatium bheemlicum DSM 18632, type strain.</title>
        <authorList>
            <person name="Kyndt J.A."/>
            <person name="Meyer T.E."/>
        </authorList>
    </citation>
    <scope>NUCLEOTIDE SEQUENCE [LARGE SCALE GENOMIC DNA]</scope>
    <source>
        <strain evidence="7 8">DSM 18632</strain>
    </source>
</reference>
<feature type="transmembrane region" description="Helical" evidence="5">
    <location>
        <begin position="122"/>
        <end position="138"/>
    </location>
</feature>
<evidence type="ECO:0000256" key="3">
    <source>
        <dbReference type="ARBA" id="ARBA00022989"/>
    </source>
</evidence>
<organism evidence="7 8">
    <name type="scientific">Marichromatium bheemlicum</name>
    <dbReference type="NCBI Taxonomy" id="365339"/>
    <lineage>
        <taxon>Bacteria</taxon>
        <taxon>Pseudomonadati</taxon>
        <taxon>Pseudomonadota</taxon>
        <taxon>Gammaproteobacteria</taxon>
        <taxon>Chromatiales</taxon>
        <taxon>Chromatiaceae</taxon>
        <taxon>Marichromatium</taxon>
    </lineage>
</organism>
<evidence type="ECO:0000256" key="5">
    <source>
        <dbReference type="SAM" id="Phobius"/>
    </source>
</evidence>
<dbReference type="InterPro" id="IPR051533">
    <property type="entry name" value="WaaL-like"/>
</dbReference>
<evidence type="ECO:0000259" key="6">
    <source>
        <dbReference type="Pfam" id="PF04932"/>
    </source>
</evidence>
<gene>
    <name evidence="7" type="ORF">HF203_15490</name>
</gene>
<feature type="transmembrane region" description="Helical" evidence="5">
    <location>
        <begin position="190"/>
        <end position="211"/>
    </location>
</feature>
<protein>
    <submittedName>
        <fullName evidence="7">O-antigen ligase family protein</fullName>
    </submittedName>
</protein>
<feature type="transmembrane region" description="Helical" evidence="5">
    <location>
        <begin position="158"/>
        <end position="178"/>
    </location>
</feature>
<dbReference type="EMBL" id="JAAXKX010000033">
    <property type="protein sequence ID" value="NKN34623.1"/>
    <property type="molecule type" value="Genomic_DNA"/>
</dbReference>
<feature type="domain" description="O-antigen ligase-related" evidence="6">
    <location>
        <begin position="202"/>
        <end position="360"/>
    </location>
</feature>